<reference evidence="11 12" key="1">
    <citation type="journal article" date="2018" name="Nat. Ecol. Evol.">
        <title>Pezizomycetes genomes reveal the molecular basis of ectomycorrhizal truffle lifestyle.</title>
        <authorList>
            <person name="Murat C."/>
            <person name="Payen T."/>
            <person name="Noel B."/>
            <person name="Kuo A."/>
            <person name="Morin E."/>
            <person name="Chen J."/>
            <person name="Kohler A."/>
            <person name="Krizsan K."/>
            <person name="Balestrini R."/>
            <person name="Da Silva C."/>
            <person name="Montanini B."/>
            <person name="Hainaut M."/>
            <person name="Levati E."/>
            <person name="Barry K.W."/>
            <person name="Belfiori B."/>
            <person name="Cichocki N."/>
            <person name="Clum A."/>
            <person name="Dockter R.B."/>
            <person name="Fauchery L."/>
            <person name="Guy J."/>
            <person name="Iotti M."/>
            <person name="Le Tacon F."/>
            <person name="Lindquist E.A."/>
            <person name="Lipzen A."/>
            <person name="Malagnac F."/>
            <person name="Mello A."/>
            <person name="Molinier V."/>
            <person name="Miyauchi S."/>
            <person name="Poulain J."/>
            <person name="Riccioni C."/>
            <person name="Rubini A."/>
            <person name="Sitrit Y."/>
            <person name="Splivallo R."/>
            <person name="Traeger S."/>
            <person name="Wang M."/>
            <person name="Zifcakova L."/>
            <person name="Wipf D."/>
            <person name="Zambonelli A."/>
            <person name="Paolocci F."/>
            <person name="Nowrousian M."/>
            <person name="Ottonello S."/>
            <person name="Baldrian P."/>
            <person name="Spatafora J.W."/>
            <person name="Henrissat B."/>
            <person name="Nagy L.G."/>
            <person name="Aury J.M."/>
            <person name="Wincker P."/>
            <person name="Grigoriev I.V."/>
            <person name="Bonfante P."/>
            <person name="Martin F.M."/>
        </authorList>
    </citation>
    <scope>NUCLEOTIDE SEQUENCE [LARGE SCALE GENOMIC DNA]</scope>
    <source>
        <strain evidence="11 12">ATCC MYA-4762</strain>
    </source>
</reference>
<keyword evidence="8" id="KW-0408">Iron</keyword>
<protein>
    <submittedName>
        <fullName evidence="11">Clavaminate synthase-like protein</fullName>
    </submittedName>
</protein>
<evidence type="ECO:0000256" key="4">
    <source>
        <dbReference type="ARBA" id="ARBA00022723"/>
    </source>
</evidence>
<dbReference type="InterPro" id="IPR042098">
    <property type="entry name" value="TauD-like_sf"/>
</dbReference>
<evidence type="ECO:0000259" key="10">
    <source>
        <dbReference type="Pfam" id="PF06155"/>
    </source>
</evidence>
<name>A0A3N4LPL0_9PEZI</name>
<keyword evidence="7" id="KW-0560">Oxidoreductase</keyword>
<dbReference type="Pfam" id="PF02668">
    <property type="entry name" value="TauD"/>
    <property type="match status" value="1"/>
</dbReference>
<dbReference type="STRING" id="1051890.A0A3N4LPL0"/>
<comment type="similarity">
    <text evidence="3">Belongs to the gamma-BBH/TMLD family.</text>
</comment>
<evidence type="ECO:0000256" key="2">
    <source>
        <dbReference type="ARBA" id="ARBA00001961"/>
    </source>
</evidence>
<comment type="cofactor">
    <cofactor evidence="1">
        <name>Fe(2+)</name>
        <dbReference type="ChEBI" id="CHEBI:29033"/>
    </cofactor>
</comment>
<dbReference type="FunCoup" id="A0A3N4LPL0">
    <property type="interactions" value="658"/>
</dbReference>
<dbReference type="SUPFAM" id="SSF51197">
    <property type="entry name" value="Clavaminate synthase-like"/>
    <property type="match status" value="1"/>
</dbReference>
<dbReference type="OrthoDB" id="406634at2759"/>
<dbReference type="InterPro" id="IPR003819">
    <property type="entry name" value="TauD/TfdA-like"/>
</dbReference>
<dbReference type="Proteomes" id="UP000267821">
    <property type="component" value="Unassembled WGS sequence"/>
</dbReference>
<dbReference type="PANTHER" id="PTHR10696:SF25">
    <property type="entry name" value="OXIDOREDUCTASE AIM17-RELATED"/>
    <property type="match status" value="1"/>
</dbReference>
<dbReference type="PANTHER" id="PTHR10696">
    <property type="entry name" value="GAMMA-BUTYROBETAINE HYDROXYLASE-RELATED"/>
    <property type="match status" value="1"/>
</dbReference>
<evidence type="ECO:0000256" key="6">
    <source>
        <dbReference type="ARBA" id="ARBA00022964"/>
    </source>
</evidence>
<dbReference type="InterPro" id="IPR050411">
    <property type="entry name" value="AlphaKG_dependent_hydroxylases"/>
</dbReference>
<proteinExistence type="inferred from homology"/>
<dbReference type="GO" id="GO:0005739">
    <property type="term" value="C:mitochondrion"/>
    <property type="evidence" value="ECO:0007669"/>
    <property type="project" value="TreeGrafter"/>
</dbReference>
<dbReference type="GO" id="GO:0016706">
    <property type="term" value="F:2-oxoglutarate-dependent dioxygenase activity"/>
    <property type="evidence" value="ECO:0007669"/>
    <property type="project" value="UniProtKB-ARBA"/>
</dbReference>
<evidence type="ECO:0000313" key="11">
    <source>
        <dbReference type="EMBL" id="RPB24790.1"/>
    </source>
</evidence>
<gene>
    <name evidence="11" type="ORF">L211DRAFT_837172</name>
</gene>
<dbReference type="EMBL" id="ML121540">
    <property type="protein sequence ID" value="RPB24790.1"/>
    <property type="molecule type" value="Genomic_DNA"/>
</dbReference>
<dbReference type="InterPro" id="IPR010376">
    <property type="entry name" value="GBBH-like_N"/>
</dbReference>
<evidence type="ECO:0000256" key="5">
    <source>
        <dbReference type="ARBA" id="ARBA00022873"/>
    </source>
</evidence>
<keyword evidence="12" id="KW-1185">Reference proteome</keyword>
<evidence type="ECO:0000259" key="9">
    <source>
        <dbReference type="Pfam" id="PF02668"/>
    </source>
</evidence>
<dbReference type="Gene3D" id="3.60.130.10">
    <property type="entry name" value="Clavaminate synthase-like"/>
    <property type="match status" value="1"/>
</dbReference>
<dbReference type="Gene3D" id="3.30.2020.30">
    <property type="match status" value="1"/>
</dbReference>
<feature type="domain" description="Gamma-butyrobetaine hydroxylase-like N-terminal" evidence="10">
    <location>
        <begin position="92"/>
        <end position="163"/>
    </location>
</feature>
<dbReference type="InParanoid" id="A0A3N4LPL0"/>
<dbReference type="GO" id="GO:0045329">
    <property type="term" value="P:carnitine biosynthetic process"/>
    <property type="evidence" value="ECO:0007669"/>
    <property type="project" value="UniProtKB-KW"/>
</dbReference>
<feature type="domain" description="TauD/TfdA-like" evidence="9">
    <location>
        <begin position="200"/>
        <end position="446"/>
    </location>
</feature>
<evidence type="ECO:0000256" key="7">
    <source>
        <dbReference type="ARBA" id="ARBA00023002"/>
    </source>
</evidence>
<dbReference type="CDD" id="cd00250">
    <property type="entry name" value="CAS_like"/>
    <property type="match status" value="1"/>
</dbReference>
<evidence type="ECO:0000256" key="8">
    <source>
        <dbReference type="ARBA" id="ARBA00023004"/>
    </source>
</evidence>
<dbReference type="InterPro" id="IPR038492">
    <property type="entry name" value="GBBH-like_N_sf"/>
</dbReference>
<keyword evidence="6" id="KW-0223">Dioxygenase</keyword>
<keyword evidence="4" id="KW-0479">Metal-binding</keyword>
<comment type="cofactor">
    <cofactor evidence="2">
        <name>L-ascorbate</name>
        <dbReference type="ChEBI" id="CHEBI:38290"/>
    </cofactor>
</comment>
<dbReference type="FunFam" id="3.60.130.10:FF:000001">
    <property type="entry name" value="Trimethyllysine dioxygenase, mitochondrial"/>
    <property type="match status" value="1"/>
</dbReference>
<dbReference type="Pfam" id="PF06155">
    <property type="entry name" value="GBBH-like_N"/>
    <property type="match status" value="1"/>
</dbReference>
<evidence type="ECO:0000256" key="3">
    <source>
        <dbReference type="ARBA" id="ARBA00008654"/>
    </source>
</evidence>
<accession>A0A3N4LPL0</accession>
<evidence type="ECO:0000256" key="1">
    <source>
        <dbReference type="ARBA" id="ARBA00001954"/>
    </source>
</evidence>
<sequence>MRPITRALARSVGVGSARSITSLSSSHTFHRRSELYHRCPYSTPRKTSTTFAGSRPEDSDPLRQKLKLLIDPGNRGISWDKRLSIKLGSTFVTLDHIVLRDACSCPRCIDPSTRQKLFQTQDIPSDIHPQNVTTNPEDDSVAITWSTDFMGTAHVSHYSNHLLRRLTNLRTSVRARNDDLSYVLWDKAVMEKDVQFVPYKDYMEDEEILLFTLQQLVVYGLVFLKDVPKDEESVARIAERVGYIQQSFYGRTWDVRSMANSKNIAYTSLNLGLHMDLLYYASPPALQFLHCLENTVTGGSSYFVDSFRATELVRINSPNAFKSLTTFPVNFHYKNDSQHYHYTRPTVVLQENTYLTRKRIDHVNYSPPFQAPFDVPNDADERGAASKWRQLYHALVIFGDIIKKEENQFELRLKEGECVIFQNRRVLHARREYDAESGVRWMKGAYVGGDAYRSKLRVLLEKFRKKPDMLGTDLEYSYIH</sequence>
<organism evidence="11 12">
    <name type="scientific">Terfezia boudieri ATCC MYA-4762</name>
    <dbReference type="NCBI Taxonomy" id="1051890"/>
    <lineage>
        <taxon>Eukaryota</taxon>
        <taxon>Fungi</taxon>
        <taxon>Dikarya</taxon>
        <taxon>Ascomycota</taxon>
        <taxon>Pezizomycotina</taxon>
        <taxon>Pezizomycetes</taxon>
        <taxon>Pezizales</taxon>
        <taxon>Pezizaceae</taxon>
        <taxon>Terfezia</taxon>
    </lineage>
</organism>
<evidence type="ECO:0000313" key="12">
    <source>
        <dbReference type="Proteomes" id="UP000267821"/>
    </source>
</evidence>
<dbReference type="GO" id="GO:0046872">
    <property type="term" value="F:metal ion binding"/>
    <property type="evidence" value="ECO:0007669"/>
    <property type="project" value="UniProtKB-KW"/>
</dbReference>
<keyword evidence="5" id="KW-0124">Carnitine biosynthesis</keyword>
<dbReference type="AlphaFoldDB" id="A0A3N4LPL0"/>